<evidence type="ECO:0000259" key="12">
    <source>
        <dbReference type="SMART" id="SM00984"/>
    </source>
</evidence>
<dbReference type="Gene3D" id="1.20.5.100">
    <property type="entry name" value="Cytochrome c1, transmembrane anchor, C-terminal"/>
    <property type="match status" value="1"/>
</dbReference>
<evidence type="ECO:0000256" key="8">
    <source>
        <dbReference type="PIRNR" id="PIRNR000124"/>
    </source>
</evidence>
<feature type="binding site" evidence="11">
    <location>
        <position position="265"/>
    </location>
    <ligand>
        <name>NAD(+)</name>
        <dbReference type="ChEBI" id="CHEBI:57540"/>
    </ligand>
</feature>
<dbReference type="EC" id="1.1.1.22" evidence="3 8"/>
<evidence type="ECO:0000256" key="5">
    <source>
        <dbReference type="ARBA" id="ARBA00023002"/>
    </source>
</evidence>
<evidence type="ECO:0000256" key="3">
    <source>
        <dbReference type="ARBA" id="ARBA00012954"/>
    </source>
</evidence>
<dbReference type="InterPro" id="IPR008927">
    <property type="entry name" value="6-PGluconate_DH-like_C_sf"/>
</dbReference>
<dbReference type="SUPFAM" id="SSF51735">
    <property type="entry name" value="NAD(P)-binding Rossmann-fold domains"/>
    <property type="match status" value="1"/>
</dbReference>
<dbReference type="EMBL" id="NRRE01000011">
    <property type="protein sequence ID" value="MBK1696159.1"/>
    <property type="molecule type" value="Genomic_DNA"/>
</dbReference>
<comment type="catalytic activity">
    <reaction evidence="7 8">
        <text>UDP-alpha-D-glucose + 2 NAD(+) + H2O = UDP-alpha-D-glucuronate + 2 NADH + 3 H(+)</text>
        <dbReference type="Rhea" id="RHEA:23596"/>
        <dbReference type="ChEBI" id="CHEBI:15377"/>
        <dbReference type="ChEBI" id="CHEBI:15378"/>
        <dbReference type="ChEBI" id="CHEBI:57540"/>
        <dbReference type="ChEBI" id="CHEBI:57945"/>
        <dbReference type="ChEBI" id="CHEBI:58052"/>
        <dbReference type="ChEBI" id="CHEBI:58885"/>
        <dbReference type="EC" id="1.1.1.22"/>
    </reaction>
</comment>
<feature type="binding site" evidence="11">
    <location>
        <position position="121"/>
    </location>
    <ligand>
        <name>NAD(+)</name>
        <dbReference type="ChEBI" id="CHEBI:57540"/>
    </ligand>
</feature>
<feature type="binding site" evidence="11">
    <location>
        <position position="330"/>
    </location>
    <ligand>
        <name>NAD(+)</name>
        <dbReference type="ChEBI" id="CHEBI:57540"/>
    </ligand>
</feature>
<keyword evidence="6 8" id="KW-0520">NAD</keyword>
<dbReference type="InterPro" id="IPR014026">
    <property type="entry name" value="UDP-Glc/GDP-Man_DH_dimer"/>
</dbReference>
<proteinExistence type="inferred from homology"/>
<evidence type="ECO:0000313" key="14">
    <source>
        <dbReference type="Proteomes" id="UP000778970"/>
    </source>
</evidence>
<dbReference type="AlphaFoldDB" id="A0A934QG56"/>
<comment type="pathway">
    <text evidence="1">Nucleotide-sugar biosynthesis; UDP-alpha-D-glucuronate biosynthesis; UDP-alpha-D-glucuronate from UDP-alpha-D-glucose: step 1/1.</text>
</comment>
<dbReference type="PANTHER" id="PTHR43750">
    <property type="entry name" value="UDP-GLUCOSE 6-DEHYDROGENASE TUAD"/>
    <property type="match status" value="1"/>
</dbReference>
<dbReference type="InterPro" id="IPR014027">
    <property type="entry name" value="UDP-Glc/GDP-Man_DH_C"/>
</dbReference>
<protein>
    <recommendedName>
        <fullName evidence="4 8">UDP-glucose 6-dehydrogenase</fullName>
        <ecNumber evidence="3 8">1.1.1.22</ecNumber>
    </recommendedName>
</protein>
<reference evidence="13" key="1">
    <citation type="submission" date="2017-08" db="EMBL/GenBank/DDBJ databases">
        <authorList>
            <person name="Imhoff J.F."/>
            <person name="Rahn T."/>
            <person name="Kuenzel S."/>
            <person name="Neulinger S.C."/>
        </authorList>
    </citation>
    <scope>NUCLEOTIDE SEQUENCE</scope>
    <source>
        <strain evidence="13">DSM 9154</strain>
    </source>
</reference>
<feature type="binding site" evidence="11">
    <location>
        <position position="35"/>
    </location>
    <ligand>
        <name>NAD(+)</name>
        <dbReference type="ChEBI" id="CHEBI:57540"/>
    </ligand>
</feature>
<feature type="binding site" evidence="10">
    <location>
        <begin position="151"/>
        <end position="154"/>
    </location>
    <ligand>
        <name>substrate</name>
    </ligand>
</feature>
<dbReference type="SUPFAM" id="SSF52413">
    <property type="entry name" value="UDP-glucose/GDP-mannose dehydrogenase C-terminal domain"/>
    <property type="match status" value="1"/>
</dbReference>
<dbReference type="Gene3D" id="3.40.50.720">
    <property type="entry name" value="NAD(P)-binding Rossmann-like Domain"/>
    <property type="match status" value="2"/>
</dbReference>
<feature type="binding site" evidence="10">
    <location>
        <begin position="251"/>
        <end position="255"/>
    </location>
    <ligand>
        <name>substrate</name>
    </ligand>
</feature>
<evidence type="ECO:0000256" key="4">
    <source>
        <dbReference type="ARBA" id="ARBA00015132"/>
    </source>
</evidence>
<evidence type="ECO:0000256" key="1">
    <source>
        <dbReference type="ARBA" id="ARBA00004701"/>
    </source>
</evidence>
<accession>A0A934QG56</accession>
<dbReference type="RefSeq" id="WP_051431895.1">
    <property type="nucleotide sequence ID" value="NZ_NRRE01000011.1"/>
</dbReference>
<dbReference type="SUPFAM" id="SSF48179">
    <property type="entry name" value="6-phosphogluconate dehydrogenase C-terminal domain-like"/>
    <property type="match status" value="1"/>
</dbReference>
<feature type="binding site" evidence="10">
    <location>
        <position position="259"/>
    </location>
    <ligand>
        <name>substrate</name>
    </ligand>
</feature>
<evidence type="ECO:0000256" key="2">
    <source>
        <dbReference type="ARBA" id="ARBA00006601"/>
    </source>
</evidence>
<dbReference type="GO" id="GO:0003979">
    <property type="term" value="F:UDP-glucose 6-dehydrogenase activity"/>
    <property type="evidence" value="ECO:0007669"/>
    <property type="project" value="UniProtKB-EC"/>
</dbReference>
<evidence type="ECO:0000256" key="6">
    <source>
        <dbReference type="ARBA" id="ARBA00023027"/>
    </source>
</evidence>
<comment type="similarity">
    <text evidence="2 8">Belongs to the UDP-glucose/GDP-mannose dehydrogenase family.</text>
</comment>
<evidence type="ECO:0000256" key="7">
    <source>
        <dbReference type="ARBA" id="ARBA00047473"/>
    </source>
</evidence>
<dbReference type="InterPro" id="IPR017476">
    <property type="entry name" value="UDP-Glc/GDP-Man"/>
</dbReference>
<keyword evidence="5 8" id="KW-0560">Oxidoreductase</keyword>
<dbReference type="GO" id="GO:0000271">
    <property type="term" value="P:polysaccharide biosynthetic process"/>
    <property type="evidence" value="ECO:0007669"/>
    <property type="project" value="InterPro"/>
</dbReference>
<evidence type="ECO:0000256" key="11">
    <source>
        <dbReference type="PIRSR" id="PIRSR500134-3"/>
    </source>
</evidence>
<dbReference type="InterPro" id="IPR036291">
    <property type="entry name" value="NAD(P)-bd_dom_sf"/>
</dbReference>
<feature type="active site" description="Nucleophile" evidence="9">
    <location>
        <position position="262"/>
    </location>
</feature>
<dbReference type="SMART" id="SM00984">
    <property type="entry name" value="UDPG_MGDP_dh_C"/>
    <property type="match status" value="1"/>
</dbReference>
<feature type="binding site" evidence="11">
    <location>
        <position position="86"/>
    </location>
    <ligand>
        <name>NAD(+)</name>
        <dbReference type="ChEBI" id="CHEBI:57540"/>
    </ligand>
</feature>
<dbReference type="PIRSF" id="PIRSF500134">
    <property type="entry name" value="UDPglc_DH_bac"/>
    <property type="match status" value="1"/>
</dbReference>
<feature type="binding site" evidence="11">
    <location>
        <position position="154"/>
    </location>
    <ligand>
        <name>NAD(+)</name>
        <dbReference type="ChEBI" id="CHEBI:57540"/>
    </ligand>
</feature>
<dbReference type="GO" id="GO:0051287">
    <property type="term" value="F:NAD binding"/>
    <property type="evidence" value="ECO:0007669"/>
    <property type="project" value="InterPro"/>
</dbReference>
<dbReference type="InterPro" id="IPR001732">
    <property type="entry name" value="UDP-Glc/GDP-Man_DH_N"/>
</dbReference>
<evidence type="ECO:0000256" key="10">
    <source>
        <dbReference type="PIRSR" id="PIRSR500134-2"/>
    </source>
</evidence>
<gene>
    <name evidence="13" type="ORF">CKO21_02740</name>
</gene>
<feature type="binding site" evidence="11">
    <location>
        <position position="30"/>
    </location>
    <ligand>
        <name>NAD(+)</name>
        <dbReference type="ChEBI" id="CHEBI:57540"/>
    </ligand>
</feature>
<evidence type="ECO:0000256" key="9">
    <source>
        <dbReference type="PIRSR" id="PIRSR500134-1"/>
    </source>
</evidence>
<dbReference type="NCBIfam" id="TIGR03026">
    <property type="entry name" value="NDP-sugDHase"/>
    <property type="match status" value="1"/>
</dbReference>
<reference evidence="13" key="2">
    <citation type="journal article" date="2020" name="Microorganisms">
        <title>Osmotic Adaptation and Compatible Solute Biosynthesis of Phototrophic Bacteria as Revealed from Genome Analyses.</title>
        <authorList>
            <person name="Imhoff J.F."/>
            <person name="Rahn T."/>
            <person name="Kunzel S."/>
            <person name="Keller A."/>
            <person name="Neulinger S.C."/>
        </authorList>
    </citation>
    <scope>NUCLEOTIDE SEQUENCE</scope>
    <source>
        <strain evidence="13">DSM 9154</strain>
    </source>
</reference>
<dbReference type="PIRSF" id="PIRSF000124">
    <property type="entry name" value="UDPglc_GDPman_dh"/>
    <property type="match status" value="1"/>
</dbReference>
<dbReference type="InterPro" id="IPR036220">
    <property type="entry name" value="UDP-Glc/GDP-Man_DH_C_sf"/>
</dbReference>
<evidence type="ECO:0000313" key="13">
    <source>
        <dbReference type="EMBL" id="MBK1696159.1"/>
    </source>
</evidence>
<comment type="caution">
    <text evidence="13">The sequence shown here is derived from an EMBL/GenBank/DDBJ whole genome shotgun (WGS) entry which is preliminary data.</text>
</comment>
<dbReference type="InterPro" id="IPR028357">
    <property type="entry name" value="UDPglc_DH_bac"/>
</dbReference>
<dbReference type="Proteomes" id="UP000778970">
    <property type="component" value="Unassembled WGS sequence"/>
</dbReference>
<keyword evidence="14" id="KW-1185">Reference proteome</keyword>
<organism evidence="13 14">
    <name type="scientific">Rhodovibrio salinarum</name>
    <dbReference type="NCBI Taxonomy" id="1087"/>
    <lineage>
        <taxon>Bacteria</taxon>
        <taxon>Pseudomonadati</taxon>
        <taxon>Pseudomonadota</taxon>
        <taxon>Alphaproteobacteria</taxon>
        <taxon>Rhodospirillales</taxon>
        <taxon>Rhodovibrionaceae</taxon>
        <taxon>Rhodovibrio</taxon>
    </lineage>
</organism>
<dbReference type="Pfam" id="PF03720">
    <property type="entry name" value="UDPG_MGDP_dh_C"/>
    <property type="match status" value="1"/>
</dbReference>
<feature type="binding site" evidence="10">
    <location>
        <position position="206"/>
    </location>
    <ligand>
        <name>substrate</name>
    </ligand>
</feature>
<dbReference type="Pfam" id="PF03721">
    <property type="entry name" value="UDPG_MGDP_dh_N"/>
    <property type="match status" value="1"/>
</dbReference>
<dbReference type="Pfam" id="PF00984">
    <property type="entry name" value="UDPG_MGDP_dh"/>
    <property type="match status" value="1"/>
</dbReference>
<dbReference type="PANTHER" id="PTHR43750:SF3">
    <property type="entry name" value="UDP-GLUCOSE 6-DEHYDROGENASE TUAD"/>
    <property type="match status" value="1"/>
</dbReference>
<feature type="domain" description="UDP-glucose/GDP-mannose dehydrogenase C-terminal" evidence="12">
    <location>
        <begin position="316"/>
        <end position="417"/>
    </location>
</feature>
<feature type="binding site" evidence="10">
    <location>
        <position position="323"/>
    </location>
    <ligand>
        <name>substrate</name>
    </ligand>
</feature>
<name>A0A934QG56_9PROT</name>
<sequence length="457" mass="48469">MKIAMIGTGYVGLVSGVCFAELGFETVCIDKQADKIDGLERGVMPIYEHGLEEMVARNFAAGRISFSTDLAGSVADADAVFIAVGTPSDVDGRPDLSAVYAAAREIANAVTGYTVVVNKSTVPVGTGAEVARVIHETNPDADVDVASNPEFLREGQAIGDFMNPDRVLLGVPSPRAGQVLQTIYQPLKDQGAPVIETVRESAEIAKYAANSFLATKITFINQVADLCERAGADVDDVAQAIGLDPRIGSSFLKAGPGYGGSCFPKDTRGFASVARDYGSDQEVVDAVIEANENRKYRMAERIVDAGGGDLRGKTVAVLGLTFKPDTDDMRASPSLVIVPELQRHGAKVRAYCPGGMGNASEMLEGVDFCDGKEDAAHNADVVVVLTDWAEFKQMDLVQIGQRARGNTLIDLRNLFDPQQVLDAGFTYFSVGRPASQAMQGSDLGAIEDMPRFAAAGE</sequence>